<feature type="binding site" evidence="4 6">
    <location>
        <begin position="13"/>
        <end position="20"/>
    </location>
    <ligand>
        <name>substrate</name>
    </ligand>
</feature>
<keyword evidence="10" id="KW-1185">Reference proteome</keyword>
<evidence type="ECO:0000256" key="8">
    <source>
        <dbReference type="RuleBase" id="RU004512"/>
    </source>
</evidence>
<dbReference type="Proteomes" id="UP001165341">
    <property type="component" value="Unassembled WGS sequence"/>
</dbReference>
<evidence type="ECO:0000256" key="4">
    <source>
        <dbReference type="HAMAP-Rule" id="MF_01039"/>
    </source>
</evidence>
<dbReference type="GO" id="GO:0006096">
    <property type="term" value="P:glycolytic process"/>
    <property type="evidence" value="ECO:0007669"/>
    <property type="project" value="UniProtKB-UniRule"/>
</dbReference>
<feature type="binding site" evidence="4 6">
    <location>
        <begin position="26"/>
        <end position="27"/>
    </location>
    <ligand>
        <name>substrate</name>
    </ligand>
</feature>
<feature type="binding site" evidence="4 6">
    <location>
        <begin position="188"/>
        <end position="189"/>
    </location>
    <ligand>
        <name>substrate</name>
    </ligand>
</feature>
<dbReference type="InterPro" id="IPR001345">
    <property type="entry name" value="PG/BPGM_mutase_AS"/>
</dbReference>
<evidence type="ECO:0000256" key="2">
    <source>
        <dbReference type="ARBA" id="ARBA00023152"/>
    </source>
</evidence>
<comment type="function">
    <text evidence="4 8">Catalyzes the interconversion of 2-phosphoglycerate and 3-phosphoglycerate.</text>
</comment>
<dbReference type="CDD" id="cd07067">
    <property type="entry name" value="HP_PGM_like"/>
    <property type="match status" value="1"/>
</dbReference>
<comment type="caution">
    <text evidence="9">The sequence shown here is derived from an EMBL/GenBank/DDBJ whole genome shotgun (WGS) entry which is preliminary data.</text>
</comment>
<keyword evidence="2 4" id="KW-0324">Glycolysis</keyword>
<dbReference type="InterPro" id="IPR029033">
    <property type="entry name" value="His_PPase_superfam"/>
</dbReference>
<dbReference type="AlphaFoldDB" id="A0AA41UKG9"/>
<proteinExistence type="inferred from homology"/>
<comment type="similarity">
    <text evidence="1 4">Belongs to the phosphoglycerate mutase family. BPG-dependent PGAM subfamily.</text>
</comment>
<evidence type="ECO:0000256" key="6">
    <source>
        <dbReference type="PIRSR" id="PIRSR613078-2"/>
    </source>
</evidence>
<comment type="catalytic activity">
    <reaction evidence="4 8">
        <text>(2R)-2-phosphoglycerate = (2R)-3-phosphoglycerate</text>
        <dbReference type="Rhea" id="RHEA:15901"/>
        <dbReference type="ChEBI" id="CHEBI:58272"/>
        <dbReference type="ChEBI" id="CHEBI:58289"/>
        <dbReference type="EC" id="5.4.2.11"/>
    </reaction>
</comment>
<dbReference type="NCBIfam" id="TIGR01258">
    <property type="entry name" value="pgm_1"/>
    <property type="match status" value="1"/>
</dbReference>
<dbReference type="EC" id="5.4.2.11" evidence="4 8"/>
<dbReference type="PROSITE" id="PS00175">
    <property type="entry name" value="PG_MUTASE"/>
    <property type="match status" value="1"/>
</dbReference>
<dbReference type="InterPro" id="IPR005952">
    <property type="entry name" value="Phosphogly_mut1"/>
</dbReference>
<feature type="binding site" evidence="4 6">
    <location>
        <begin position="119"/>
        <end position="120"/>
    </location>
    <ligand>
        <name>substrate</name>
    </ligand>
</feature>
<dbReference type="EMBL" id="JALGAR010000002">
    <property type="protein sequence ID" value="MCI4657906.1"/>
    <property type="molecule type" value="Genomic_DNA"/>
</dbReference>
<evidence type="ECO:0000256" key="3">
    <source>
        <dbReference type="ARBA" id="ARBA00023235"/>
    </source>
</evidence>
<dbReference type="SUPFAM" id="SSF53254">
    <property type="entry name" value="Phosphoglycerate mutase-like"/>
    <property type="match status" value="1"/>
</dbReference>
<reference evidence="9" key="1">
    <citation type="submission" date="2022-03" db="EMBL/GenBank/DDBJ databases">
        <title>Cryobacterium sp. nov. strain ZS14-85, isolated from Antarctic soil.</title>
        <authorList>
            <person name="Li J."/>
            <person name="Niu G."/>
        </authorList>
    </citation>
    <scope>NUCLEOTIDE SEQUENCE</scope>
    <source>
        <strain evidence="9">ZS14-85</strain>
    </source>
</reference>
<dbReference type="Gene3D" id="3.40.50.1240">
    <property type="entry name" value="Phosphoglycerate mutase-like"/>
    <property type="match status" value="1"/>
</dbReference>
<dbReference type="InterPro" id="IPR013078">
    <property type="entry name" value="His_Pase_superF_clade-1"/>
</dbReference>
<evidence type="ECO:0000256" key="7">
    <source>
        <dbReference type="PIRSR" id="PIRSR613078-3"/>
    </source>
</evidence>
<evidence type="ECO:0000256" key="5">
    <source>
        <dbReference type="PIRSR" id="PIRSR613078-1"/>
    </source>
</evidence>
<feature type="binding site" evidence="4 6">
    <location>
        <position position="103"/>
    </location>
    <ligand>
        <name>substrate</name>
    </ligand>
</feature>
<feature type="active site" description="Tele-phosphohistidine intermediate" evidence="4 5">
    <location>
        <position position="14"/>
    </location>
</feature>
<feature type="site" description="Transition state stabilizer" evidence="4 7">
    <location>
        <position position="187"/>
    </location>
</feature>
<dbReference type="PANTHER" id="PTHR11931">
    <property type="entry name" value="PHOSPHOGLYCERATE MUTASE"/>
    <property type="match status" value="1"/>
</dbReference>
<dbReference type="RefSeq" id="WP_243011738.1">
    <property type="nucleotide sequence ID" value="NZ_JALGAR010000002.1"/>
</dbReference>
<accession>A0AA41UKG9</accession>
<feature type="active site" description="Proton donor/acceptor" evidence="4 5">
    <location>
        <position position="92"/>
    </location>
</feature>
<sequence length="264" mass="28101">MSTHTPGTLVLLRHGESTANAAGLFTGILDAPLSDQGAAEARSAARLLASAGLHPDVVFTSALQRARRTAEIVVEELRPHPAAALADWRLNERNYGALTGRSKADVRTEFGEAQFLAWRRSVNTAPPPLDDAAFAAARDSPLFRGLPAEALTRTEALSQVMARVGRFHAERVVPRLRLGQTVLVVAHGNSLRAFCALLDGLDDHAIHRLNLPTGHPLVYRFTIADLVTEPTDALPRQPLSAGGHYLDSAAALPAAARLTADGGT</sequence>
<keyword evidence="3 4" id="KW-0413">Isomerase</keyword>
<evidence type="ECO:0000313" key="10">
    <source>
        <dbReference type="Proteomes" id="UP001165341"/>
    </source>
</evidence>
<gene>
    <name evidence="4" type="primary">gpmA</name>
    <name evidence="9" type="ORF">MQH31_08810</name>
</gene>
<dbReference type="GO" id="GO:0006094">
    <property type="term" value="P:gluconeogenesis"/>
    <property type="evidence" value="ECO:0007669"/>
    <property type="project" value="UniProtKB-UniRule"/>
</dbReference>
<evidence type="ECO:0000256" key="1">
    <source>
        <dbReference type="ARBA" id="ARBA00006717"/>
    </source>
</evidence>
<evidence type="ECO:0000313" key="9">
    <source>
        <dbReference type="EMBL" id="MCI4657906.1"/>
    </source>
</evidence>
<organism evidence="9 10">
    <name type="scientific">Cryobacterium zhongshanensis</name>
    <dbReference type="NCBI Taxonomy" id="2928153"/>
    <lineage>
        <taxon>Bacteria</taxon>
        <taxon>Bacillati</taxon>
        <taxon>Actinomycetota</taxon>
        <taxon>Actinomycetes</taxon>
        <taxon>Micrococcales</taxon>
        <taxon>Microbacteriaceae</taxon>
        <taxon>Cryobacterium</taxon>
    </lineage>
</organism>
<comment type="pathway">
    <text evidence="4 8">Carbohydrate degradation; glycolysis; pyruvate from D-glyceraldehyde 3-phosphate: step 3/5.</text>
</comment>
<feature type="binding site" evidence="4 6">
    <location>
        <begin position="92"/>
        <end position="95"/>
    </location>
    <ligand>
        <name>substrate</name>
    </ligand>
</feature>
<name>A0AA41UKG9_9MICO</name>
<dbReference type="GO" id="GO:0004619">
    <property type="term" value="F:phosphoglycerate mutase activity"/>
    <property type="evidence" value="ECO:0007669"/>
    <property type="project" value="UniProtKB-UniRule"/>
</dbReference>
<feature type="binding site" evidence="4 6">
    <location>
        <position position="65"/>
    </location>
    <ligand>
        <name>substrate</name>
    </ligand>
</feature>
<dbReference type="HAMAP" id="MF_01039">
    <property type="entry name" value="PGAM_GpmA"/>
    <property type="match status" value="1"/>
</dbReference>
<dbReference type="SMART" id="SM00855">
    <property type="entry name" value="PGAM"/>
    <property type="match status" value="1"/>
</dbReference>
<protein>
    <recommendedName>
        <fullName evidence="4 8">2,3-bisphosphoglycerate-dependent phosphoglycerate mutase</fullName>
        <shortName evidence="4">BPG-dependent PGAM</shortName>
        <shortName evidence="4">PGAM</shortName>
        <shortName evidence="4">Phosphoglyceromutase</shortName>
        <shortName evidence="4">dPGM</shortName>
        <ecNumber evidence="4 8">5.4.2.11</ecNumber>
    </recommendedName>
</protein>
<dbReference type="Pfam" id="PF00300">
    <property type="entry name" value="His_Phos_1"/>
    <property type="match status" value="1"/>
</dbReference>
<keyword evidence="4" id="KW-0312">Gluconeogenesis</keyword>